<sequence length="147" mass="16701">MDLKRSMCNCLGMSWLQMRAKGWGSGGCETMSEGLCSYWREYPITSVVLTPLITQYPIAKPRHFSVYLTKCPEECSDMRIFIFSPASSPTLNALLLYTRSPVKRRTWFLPFFTPKSISKVHVLSVTLWVPTQLCKALTLILGVPVDM</sequence>
<name>A0A0E9WMY5_ANGAN</name>
<reference evidence="1" key="2">
    <citation type="journal article" date="2015" name="Fish Shellfish Immunol.">
        <title>Early steps in the European eel (Anguilla anguilla)-Vibrio vulnificus interaction in the gills: Role of the RtxA13 toxin.</title>
        <authorList>
            <person name="Callol A."/>
            <person name="Pajuelo D."/>
            <person name="Ebbesson L."/>
            <person name="Teles M."/>
            <person name="MacKenzie S."/>
            <person name="Amaro C."/>
        </authorList>
    </citation>
    <scope>NUCLEOTIDE SEQUENCE</scope>
</reference>
<dbReference type="EMBL" id="GBXM01017642">
    <property type="protein sequence ID" value="JAH90935.1"/>
    <property type="molecule type" value="Transcribed_RNA"/>
</dbReference>
<accession>A0A0E9WMY5</accession>
<proteinExistence type="predicted"/>
<evidence type="ECO:0000313" key="1">
    <source>
        <dbReference type="EMBL" id="JAH90935.1"/>
    </source>
</evidence>
<dbReference type="AlphaFoldDB" id="A0A0E9WMY5"/>
<organism evidence="1">
    <name type="scientific">Anguilla anguilla</name>
    <name type="common">European freshwater eel</name>
    <name type="synonym">Muraena anguilla</name>
    <dbReference type="NCBI Taxonomy" id="7936"/>
    <lineage>
        <taxon>Eukaryota</taxon>
        <taxon>Metazoa</taxon>
        <taxon>Chordata</taxon>
        <taxon>Craniata</taxon>
        <taxon>Vertebrata</taxon>
        <taxon>Euteleostomi</taxon>
        <taxon>Actinopterygii</taxon>
        <taxon>Neopterygii</taxon>
        <taxon>Teleostei</taxon>
        <taxon>Anguilliformes</taxon>
        <taxon>Anguillidae</taxon>
        <taxon>Anguilla</taxon>
    </lineage>
</organism>
<protein>
    <submittedName>
        <fullName evidence="1">Uncharacterized protein</fullName>
    </submittedName>
</protein>
<reference evidence="1" key="1">
    <citation type="submission" date="2014-11" db="EMBL/GenBank/DDBJ databases">
        <authorList>
            <person name="Amaro Gonzalez C."/>
        </authorList>
    </citation>
    <scope>NUCLEOTIDE SEQUENCE</scope>
</reference>